<dbReference type="AlphaFoldDB" id="A0A1U9KC77"/>
<dbReference type="EMBL" id="CP014692">
    <property type="protein sequence ID" value="AQS83411.1"/>
    <property type="molecule type" value="Genomic_DNA"/>
</dbReference>
<dbReference type="SUPFAM" id="SSF51230">
    <property type="entry name" value="Single hybrid motif"/>
    <property type="match status" value="1"/>
</dbReference>
<gene>
    <name evidence="2" type="ORF">A0U92_00060</name>
</gene>
<dbReference type="SUPFAM" id="SSF53474">
    <property type="entry name" value="alpha/beta-Hydrolases"/>
    <property type="match status" value="1"/>
</dbReference>
<dbReference type="Gene3D" id="3.40.50.1820">
    <property type="entry name" value="alpha/beta hydrolase"/>
    <property type="match status" value="1"/>
</dbReference>
<feature type="domain" description="Lipoyl-binding" evidence="1">
    <location>
        <begin position="5"/>
        <end position="80"/>
    </location>
</feature>
<dbReference type="eggNOG" id="COG2267">
    <property type="taxonomic scope" value="Bacteria"/>
</dbReference>
<dbReference type="Pfam" id="PF00561">
    <property type="entry name" value="Abhydrolase_1"/>
    <property type="match status" value="1"/>
</dbReference>
<protein>
    <submittedName>
        <fullName evidence="2">Acetoin dehydrogenase</fullName>
    </submittedName>
</protein>
<dbReference type="InterPro" id="IPR029058">
    <property type="entry name" value="AB_hydrolase_fold"/>
</dbReference>
<dbReference type="eggNOG" id="COG0508">
    <property type="taxonomic scope" value="Bacteria"/>
</dbReference>
<accession>A0A1U9KC77</accession>
<evidence type="ECO:0000259" key="1">
    <source>
        <dbReference type="PROSITE" id="PS50968"/>
    </source>
</evidence>
<dbReference type="NCBIfam" id="NF011457">
    <property type="entry name" value="PRK14875.1"/>
    <property type="match status" value="1"/>
</dbReference>
<dbReference type="GO" id="GO:0047372">
    <property type="term" value="F:monoacylglycerol lipase activity"/>
    <property type="evidence" value="ECO:0007669"/>
    <property type="project" value="TreeGrafter"/>
</dbReference>
<proteinExistence type="predicted"/>
<evidence type="ECO:0000313" key="2">
    <source>
        <dbReference type="EMBL" id="AQS83411.1"/>
    </source>
</evidence>
<dbReference type="PROSITE" id="PS50968">
    <property type="entry name" value="BIOTINYL_LIPOYL"/>
    <property type="match status" value="1"/>
</dbReference>
<dbReference type="InterPro" id="IPR000073">
    <property type="entry name" value="AB_hydrolase_1"/>
</dbReference>
<dbReference type="PANTHER" id="PTHR43798">
    <property type="entry name" value="MONOACYLGLYCEROL LIPASE"/>
    <property type="match status" value="1"/>
</dbReference>
<dbReference type="GO" id="GO:0016020">
    <property type="term" value="C:membrane"/>
    <property type="evidence" value="ECO:0007669"/>
    <property type="project" value="TreeGrafter"/>
</dbReference>
<dbReference type="PRINTS" id="PR00111">
    <property type="entry name" value="ABHYDROLASE"/>
</dbReference>
<dbReference type="Pfam" id="PF00364">
    <property type="entry name" value="Biotin_lipoyl"/>
    <property type="match status" value="1"/>
</dbReference>
<sequence length="374" mass="39610">MGGAITPITMPKFGLAMTEGKLASWNLPVGKEVKAGDELADIETSKITNGYESPAAGILRRQVAPEGEMLPVGALIGILADADVSDAEIDAFIQNFNDNFSSGETEDKNSDTTARRIVGVGDLKISVQESGNKETGTAVLLIHGFGGDVSNWMLTQSALASSHHVIAFDLPGHGESTKQVGDGTPAGFAKTVGDLIKALDLPEVHVVGHSLGGAIALELAKSSPDLVKSLTLIAPAALGQDINMNFINGFIEADRRKTLEPVLQYLVHDKSLISRQMVEGIIRYKRLDGVVSGLKTIASASFPDGKQAVSLRSVLETFDKPVQILWGEQDEIMSTKDADGLPASISVTRFPETGHMPQLEQAAAVNRSISQFVG</sequence>
<dbReference type="PANTHER" id="PTHR43798:SF5">
    <property type="entry name" value="MONOACYLGLYCEROL LIPASE ABHD6"/>
    <property type="match status" value="1"/>
</dbReference>
<dbReference type="InterPro" id="IPR050266">
    <property type="entry name" value="AB_hydrolase_sf"/>
</dbReference>
<dbReference type="InterPro" id="IPR011053">
    <property type="entry name" value="Single_hybrid_motif"/>
</dbReference>
<dbReference type="GO" id="GO:0046464">
    <property type="term" value="P:acylglycerol catabolic process"/>
    <property type="evidence" value="ECO:0007669"/>
    <property type="project" value="TreeGrafter"/>
</dbReference>
<dbReference type="OrthoDB" id="9804723at2"/>
<dbReference type="KEGG" id="aace:A0U92_00060"/>
<dbReference type="Gene3D" id="2.40.50.100">
    <property type="match status" value="1"/>
</dbReference>
<dbReference type="Proteomes" id="UP000188937">
    <property type="component" value="Chromosome"/>
</dbReference>
<dbReference type="InterPro" id="IPR000089">
    <property type="entry name" value="Biotin_lipoyl"/>
</dbReference>
<dbReference type="STRING" id="435.A0U92_00060"/>
<evidence type="ECO:0000313" key="3">
    <source>
        <dbReference type="Proteomes" id="UP000188937"/>
    </source>
</evidence>
<dbReference type="RefSeq" id="WP_077811445.1">
    <property type="nucleotide sequence ID" value="NZ_CP014692.1"/>
</dbReference>
<organism evidence="2 3">
    <name type="scientific">Acetobacter aceti</name>
    <dbReference type="NCBI Taxonomy" id="435"/>
    <lineage>
        <taxon>Bacteria</taxon>
        <taxon>Pseudomonadati</taxon>
        <taxon>Pseudomonadota</taxon>
        <taxon>Alphaproteobacteria</taxon>
        <taxon>Acetobacterales</taxon>
        <taxon>Acetobacteraceae</taxon>
        <taxon>Acetobacter</taxon>
        <taxon>Acetobacter subgen. Acetobacter</taxon>
    </lineage>
</organism>
<keyword evidence="3" id="KW-1185">Reference proteome</keyword>
<name>A0A1U9KC77_ACEAC</name>
<dbReference type="CDD" id="cd06849">
    <property type="entry name" value="lipoyl_domain"/>
    <property type="match status" value="1"/>
</dbReference>
<reference evidence="2 3" key="1">
    <citation type="submission" date="2016-03" db="EMBL/GenBank/DDBJ databases">
        <title>Acetic acid bacteria sequencing.</title>
        <authorList>
            <person name="Brandt J."/>
            <person name="Jakob F."/>
            <person name="Vogel R.F."/>
        </authorList>
    </citation>
    <scope>NUCLEOTIDE SEQUENCE [LARGE SCALE GENOMIC DNA]</scope>
    <source>
        <strain evidence="2 3">TMW2.1153</strain>
    </source>
</reference>